<keyword evidence="1" id="KW-0472">Membrane</keyword>
<proteinExistence type="predicted"/>
<keyword evidence="3" id="KW-1185">Reference proteome</keyword>
<dbReference type="RefSeq" id="WP_069577149.1">
    <property type="nucleotide sequence ID" value="NZ_CP059540.1"/>
</dbReference>
<name>A0A7D7SHY6_PLAMR</name>
<dbReference type="Proteomes" id="UP000514716">
    <property type="component" value="Chromosome"/>
</dbReference>
<organism evidence="2 3">
    <name type="scientific">Planococcus maritimus</name>
    <dbReference type="NCBI Taxonomy" id="192421"/>
    <lineage>
        <taxon>Bacteria</taxon>
        <taxon>Bacillati</taxon>
        <taxon>Bacillota</taxon>
        <taxon>Bacilli</taxon>
        <taxon>Bacillales</taxon>
        <taxon>Caryophanaceae</taxon>
        <taxon>Planococcus</taxon>
    </lineage>
</organism>
<evidence type="ECO:0000313" key="3">
    <source>
        <dbReference type="Proteomes" id="UP000514716"/>
    </source>
</evidence>
<gene>
    <name evidence="2" type="ORF">H1Q58_03320</name>
</gene>
<dbReference type="AlphaFoldDB" id="A0A7D7SHY6"/>
<dbReference type="EMBL" id="CP059540">
    <property type="protein sequence ID" value="QMT18065.1"/>
    <property type="molecule type" value="Genomic_DNA"/>
</dbReference>
<keyword evidence="1" id="KW-1133">Transmembrane helix</keyword>
<evidence type="ECO:0000313" key="2">
    <source>
        <dbReference type="EMBL" id="QMT18065.1"/>
    </source>
</evidence>
<feature type="transmembrane region" description="Helical" evidence="1">
    <location>
        <begin position="32"/>
        <end position="49"/>
    </location>
</feature>
<feature type="transmembrane region" description="Helical" evidence="1">
    <location>
        <begin position="9"/>
        <end position="26"/>
    </location>
</feature>
<protein>
    <submittedName>
        <fullName evidence="2">Uncharacterized protein</fullName>
    </submittedName>
</protein>
<keyword evidence="1" id="KW-0812">Transmembrane</keyword>
<accession>A0A7D7SHY6</accession>
<sequence>MINRAVKAISWAVAYGAIAFFVSYILGGDPGWVFFIGSLISGFIVYGVLRPTVQNKRRKKQQRAGDICAGQKLKNI</sequence>
<reference evidence="2 3" key="1">
    <citation type="submission" date="2020-07" db="EMBL/GenBank/DDBJ databases">
        <title>Screening of a cold-adapted Planococcus bacterium producing protease in traditional shrimp paste and protease identification by genome sequencing.</title>
        <authorList>
            <person name="Gao R."/>
            <person name="Leng W."/>
            <person name="Chu Q."/>
            <person name="Wu X."/>
            <person name="Liu H."/>
            <person name="Li X."/>
        </authorList>
    </citation>
    <scope>NUCLEOTIDE SEQUENCE [LARGE SCALE GENOMIC DNA]</scope>
    <source>
        <strain evidence="2 3">XJ11</strain>
    </source>
</reference>
<evidence type="ECO:0000256" key="1">
    <source>
        <dbReference type="SAM" id="Phobius"/>
    </source>
</evidence>
<dbReference type="KEGG" id="pdec:H1Q58_03320"/>